<proteinExistence type="predicted"/>
<protein>
    <recommendedName>
        <fullName evidence="3">ZAD domain-containing protein</fullName>
    </recommendedName>
</protein>
<feature type="region of interest" description="Disordered" evidence="2">
    <location>
        <begin position="90"/>
        <end position="134"/>
    </location>
</feature>
<gene>
    <name evidence="4" type="ORF">PEVE_00020666</name>
</gene>
<keyword evidence="1" id="KW-0863">Zinc-finger</keyword>
<evidence type="ECO:0000313" key="4">
    <source>
        <dbReference type="EMBL" id="CAH3190619.1"/>
    </source>
</evidence>
<accession>A0ABN8SGI4</accession>
<feature type="binding site" evidence="1">
    <location>
        <position position="72"/>
    </location>
    <ligand>
        <name>Zn(2+)</name>
        <dbReference type="ChEBI" id="CHEBI:29105"/>
    </ligand>
</feature>
<comment type="caution">
    <text evidence="4">The sequence shown here is derived from an EMBL/GenBank/DDBJ whole genome shotgun (WGS) entry which is preliminary data.</text>
</comment>
<keyword evidence="5" id="KW-1185">Reference proteome</keyword>
<dbReference type="EMBL" id="CALNXI010002771">
    <property type="protein sequence ID" value="CAH3190619.1"/>
    <property type="molecule type" value="Genomic_DNA"/>
</dbReference>
<feature type="binding site" evidence="1">
    <location>
        <position position="26"/>
    </location>
    <ligand>
        <name>Zn(2+)</name>
        <dbReference type="ChEBI" id="CHEBI:29105"/>
    </ligand>
</feature>
<evidence type="ECO:0000256" key="2">
    <source>
        <dbReference type="SAM" id="MobiDB-lite"/>
    </source>
</evidence>
<name>A0ABN8SGI4_9CNID</name>
<keyword evidence="1" id="KW-0479">Metal-binding</keyword>
<evidence type="ECO:0000313" key="5">
    <source>
        <dbReference type="Proteomes" id="UP001159427"/>
    </source>
</evidence>
<sequence>MADMAACGDTPTKPVSGLNRLVCRTCNQNIVLKNHPVDLHGSKAKVEGIEKDLEKFFGLKIAWDDGFPLRICQPCYLKLSKTREFDKMIKESKAQPESVIRAKRGKSFGDSPSSAFSPGSKREKKRSKATDKETSALRVPLFPSGVINQNVPRLRTILPAKPKEQEAAVESMEALSHKTRKLPPGIVPSEMKQPSKSFEILLNSGLRNPALVNLQYLKVQYVVFLKDFVIIMLLFPQCLQTKDKPCVDRNTLEILKILTRMMATGATLNQIGEVVMKDKDLRDVVKATLLRDVDDPCKKLCKKSDEKSSVLHVPRSKHKSLENFTWESIIMEMSQHAPDVLDFLVTIAVPQMKRDSEQQIPPLCTAYGILMNSRWRELSLIQKVNSILLGFGNATERVIISILLKDFHYYFDFLLLLNCNFAVQKAIALETSIENL</sequence>
<dbReference type="SUPFAM" id="SSF57716">
    <property type="entry name" value="Glucocorticoid receptor-like (DNA-binding domain)"/>
    <property type="match status" value="1"/>
</dbReference>
<dbReference type="Proteomes" id="UP001159427">
    <property type="component" value="Unassembled WGS sequence"/>
</dbReference>
<feature type="domain" description="ZAD" evidence="3">
    <location>
        <begin position="21"/>
        <end position="99"/>
    </location>
</feature>
<dbReference type="Gene3D" id="3.40.1800.20">
    <property type="match status" value="1"/>
</dbReference>
<reference evidence="4 5" key="1">
    <citation type="submission" date="2022-05" db="EMBL/GenBank/DDBJ databases">
        <authorList>
            <consortium name="Genoscope - CEA"/>
            <person name="William W."/>
        </authorList>
    </citation>
    <scope>NUCLEOTIDE SEQUENCE [LARGE SCALE GENOMIC DNA]</scope>
</reference>
<keyword evidence="1" id="KW-0862">Zinc</keyword>
<evidence type="ECO:0000259" key="3">
    <source>
        <dbReference type="PROSITE" id="PS51915"/>
    </source>
</evidence>
<dbReference type="SMART" id="SM00868">
    <property type="entry name" value="zf-AD"/>
    <property type="match status" value="1"/>
</dbReference>
<evidence type="ECO:0000256" key="1">
    <source>
        <dbReference type="PROSITE-ProRule" id="PRU01263"/>
    </source>
</evidence>
<dbReference type="InterPro" id="IPR012934">
    <property type="entry name" value="Znf_AD"/>
</dbReference>
<feature type="binding site" evidence="1">
    <location>
        <position position="23"/>
    </location>
    <ligand>
        <name>Zn(2+)</name>
        <dbReference type="ChEBI" id="CHEBI:29105"/>
    </ligand>
</feature>
<dbReference type="Pfam" id="PF07776">
    <property type="entry name" value="zf-AD"/>
    <property type="match status" value="1"/>
</dbReference>
<organism evidence="4 5">
    <name type="scientific">Porites evermanni</name>
    <dbReference type="NCBI Taxonomy" id="104178"/>
    <lineage>
        <taxon>Eukaryota</taxon>
        <taxon>Metazoa</taxon>
        <taxon>Cnidaria</taxon>
        <taxon>Anthozoa</taxon>
        <taxon>Hexacorallia</taxon>
        <taxon>Scleractinia</taxon>
        <taxon>Fungiina</taxon>
        <taxon>Poritidae</taxon>
        <taxon>Porites</taxon>
    </lineage>
</organism>
<feature type="binding site" evidence="1">
    <location>
        <position position="75"/>
    </location>
    <ligand>
        <name>Zn(2+)</name>
        <dbReference type="ChEBI" id="CHEBI:29105"/>
    </ligand>
</feature>
<dbReference type="PROSITE" id="PS51915">
    <property type="entry name" value="ZAD"/>
    <property type="match status" value="1"/>
</dbReference>